<dbReference type="Proteomes" id="UP000024635">
    <property type="component" value="Unassembled WGS sequence"/>
</dbReference>
<dbReference type="OrthoDB" id="5829915at2759"/>
<proteinExistence type="predicted"/>
<dbReference type="AlphaFoldDB" id="A0A016SNK9"/>
<protein>
    <recommendedName>
        <fullName evidence="4">7TM GPCR serpentine receptor class x (Srx) domain-containing protein</fullName>
    </recommendedName>
</protein>
<reference evidence="3" key="1">
    <citation type="journal article" date="2015" name="Nat. Genet.">
        <title>The genome and transcriptome of the zoonotic hookworm Ancylostoma ceylanicum identify infection-specific gene families.</title>
        <authorList>
            <person name="Schwarz E.M."/>
            <person name="Hu Y."/>
            <person name="Antoshechkin I."/>
            <person name="Miller M.M."/>
            <person name="Sternberg P.W."/>
            <person name="Aroian R.V."/>
        </authorList>
    </citation>
    <scope>NUCLEOTIDE SEQUENCE</scope>
    <source>
        <strain evidence="3">HY135</strain>
    </source>
</reference>
<keyword evidence="1" id="KW-0472">Membrane</keyword>
<dbReference type="EMBL" id="JARK01001531">
    <property type="protein sequence ID" value="EYB92283.1"/>
    <property type="molecule type" value="Genomic_DNA"/>
</dbReference>
<comment type="caution">
    <text evidence="2">The sequence shown here is derived from an EMBL/GenBank/DDBJ whole genome shotgun (WGS) entry which is preliminary data.</text>
</comment>
<evidence type="ECO:0000256" key="1">
    <source>
        <dbReference type="SAM" id="Phobius"/>
    </source>
</evidence>
<evidence type="ECO:0008006" key="4">
    <source>
        <dbReference type="Google" id="ProtNLM"/>
    </source>
</evidence>
<evidence type="ECO:0000313" key="3">
    <source>
        <dbReference type="Proteomes" id="UP000024635"/>
    </source>
</evidence>
<evidence type="ECO:0000313" key="2">
    <source>
        <dbReference type="EMBL" id="EYB92283.1"/>
    </source>
</evidence>
<keyword evidence="3" id="KW-1185">Reference proteome</keyword>
<name>A0A016SNK9_9BILA</name>
<gene>
    <name evidence="2" type="primary">Acey_s0195.g1459</name>
    <name evidence="2" type="ORF">Y032_0195g1459</name>
</gene>
<organism evidence="2 3">
    <name type="scientific">Ancylostoma ceylanicum</name>
    <dbReference type="NCBI Taxonomy" id="53326"/>
    <lineage>
        <taxon>Eukaryota</taxon>
        <taxon>Metazoa</taxon>
        <taxon>Ecdysozoa</taxon>
        <taxon>Nematoda</taxon>
        <taxon>Chromadorea</taxon>
        <taxon>Rhabditida</taxon>
        <taxon>Rhabditina</taxon>
        <taxon>Rhabditomorpha</taxon>
        <taxon>Strongyloidea</taxon>
        <taxon>Ancylostomatidae</taxon>
        <taxon>Ancylostomatinae</taxon>
        <taxon>Ancylostoma</taxon>
    </lineage>
</organism>
<keyword evidence="1" id="KW-1133">Transmembrane helix</keyword>
<feature type="transmembrane region" description="Helical" evidence="1">
    <location>
        <begin position="35"/>
        <end position="57"/>
    </location>
</feature>
<feature type="non-terminal residue" evidence="2">
    <location>
        <position position="1"/>
    </location>
</feature>
<sequence>PLFSSCCGYTYLTNGHYWYFDFTKPYTYLYSRINIILQVVCLSVVIPADVLIIYKLYKLQRSEVWVKMSTTSANEKQESVVRKCNAVEHEYL</sequence>
<accession>A0A016SNK9</accession>
<keyword evidence="1" id="KW-0812">Transmembrane</keyword>